<feature type="transmembrane region" description="Helical" evidence="1">
    <location>
        <begin position="197"/>
        <end position="215"/>
    </location>
</feature>
<organism evidence="2 3">
    <name type="scientific">Ammoniphilus resinae</name>
    <dbReference type="NCBI Taxonomy" id="861532"/>
    <lineage>
        <taxon>Bacteria</taxon>
        <taxon>Bacillati</taxon>
        <taxon>Bacillota</taxon>
        <taxon>Bacilli</taxon>
        <taxon>Bacillales</taxon>
        <taxon>Paenibacillaceae</taxon>
        <taxon>Aneurinibacillus group</taxon>
        <taxon>Ammoniphilus</taxon>
    </lineage>
</organism>
<keyword evidence="1" id="KW-1133">Transmembrane helix</keyword>
<dbReference type="Proteomes" id="UP001519343">
    <property type="component" value="Unassembled WGS sequence"/>
</dbReference>
<gene>
    <name evidence="2" type="ORF">J2Z37_005003</name>
</gene>
<dbReference type="Pfam" id="PF14897">
    <property type="entry name" value="EpsG"/>
    <property type="match status" value="1"/>
</dbReference>
<protein>
    <recommendedName>
        <fullName evidence="4">EpsG family protein</fullName>
    </recommendedName>
</protein>
<reference evidence="2 3" key="1">
    <citation type="submission" date="2021-03" db="EMBL/GenBank/DDBJ databases">
        <title>Genomic Encyclopedia of Type Strains, Phase IV (KMG-IV): sequencing the most valuable type-strain genomes for metagenomic binning, comparative biology and taxonomic classification.</title>
        <authorList>
            <person name="Goeker M."/>
        </authorList>
    </citation>
    <scope>NUCLEOTIDE SEQUENCE [LARGE SCALE GENOMIC DNA]</scope>
    <source>
        <strain evidence="2 3">DSM 24738</strain>
    </source>
</reference>
<dbReference type="InterPro" id="IPR049458">
    <property type="entry name" value="EpsG-like"/>
</dbReference>
<keyword evidence="3" id="KW-1185">Reference proteome</keyword>
<keyword evidence="1" id="KW-0812">Transmembrane</keyword>
<evidence type="ECO:0000313" key="2">
    <source>
        <dbReference type="EMBL" id="MBP1934983.1"/>
    </source>
</evidence>
<evidence type="ECO:0008006" key="4">
    <source>
        <dbReference type="Google" id="ProtNLM"/>
    </source>
</evidence>
<sequence>MFYYFFIAVWVGIGQLLSKTFFRTKIYSYLLLIIMLVIVLLVSILRPFTGDMFRYISSLKVLSNLSLIEAINYSSFEFGFVLYQWIFSEISVNELAFISMTTLFIFGLLFLALKKVVKISDLPLLFFGFLSFFYFYNFTTNILRQGIAIPITLLVIVYLYNKKYKKSILFLCLAVSFHMTAIILGILLIVRRYNLKINFLLLIFVISSVLMITGLNKTLMLDLSFLVGGGVEEKVTGYTANSVIEDYGSVNRLDFFIFTSIWMLWGLTFKYIYLRNDLLYEWLLKCYISLSSIYVLFGFIGYSDRIAAYAWLLIPILLFYPIVTIKSKYQKIWLVFSMGISILLFVYFNVIDLYKPLKIFY</sequence>
<feature type="transmembrane region" description="Helical" evidence="1">
    <location>
        <begin position="255"/>
        <end position="273"/>
    </location>
</feature>
<proteinExistence type="predicted"/>
<dbReference type="RefSeq" id="WP_209812949.1">
    <property type="nucleotide sequence ID" value="NZ_JAGGKT010000034.1"/>
</dbReference>
<feature type="transmembrane region" description="Helical" evidence="1">
    <location>
        <begin position="282"/>
        <end position="300"/>
    </location>
</feature>
<evidence type="ECO:0000313" key="3">
    <source>
        <dbReference type="Proteomes" id="UP001519343"/>
    </source>
</evidence>
<feature type="transmembrane region" description="Helical" evidence="1">
    <location>
        <begin position="26"/>
        <end position="45"/>
    </location>
</feature>
<evidence type="ECO:0000256" key="1">
    <source>
        <dbReference type="SAM" id="Phobius"/>
    </source>
</evidence>
<feature type="transmembrane region" description="Helical" evidence="1">
    <location>
        <begin position="95"/>
        <end position="113"/>
    </location>
</feature>
<feature type="transmembrane region" description="Helical" evidence="1">
    <location>
        <begin position="306"/>
        <end position="325"/>
    </location>
</feature>
<name>A0ABS4GXI3_9BACL</name>
<feature type="transmembrane region" description="Helical" evidence="1">
    <location>
        <begin position="65"/>
        <end position="83"/>
    </location>
</feature>
<keyword evidence="1" id="KW-0472">Membrane</keyword>
<feature type="transmembrane region" description="Helical" evidence="1">
    <location>
        <begin position="332"/>
        <end position="351"/>
    </location>
</feature>
<dbReference type="EMBL" id="JAGGKT010000034">
    <property type="protein sequence ID" value="MBP1934983.1"/>
    <property type="molecule type" value="Genomic_DNA"/>
</dbReference>
<accession>A0ABS4GXI3</accession>
<feature type="transmembrane region" description="Helical" evidence="1">
    <location>
        <begin position="167"/>
        <end position="190"/>
    </location>
</feature>
<comment type="caution">
    <text evidence="2">The sequence shown here is derived from an EMBL/GenBank/DDBJ whole genome shotgun (WGS) entry which is preliminary data.</text>
</comment>